<feature type="region of interest" description="Disordered" evidence="1">
    <location>
        <begin position="1"/>
        <end position="23"/>
    </location>
</feature>
<keyword evidence="2" id="KW-0614">Plasmid</keyword>
<organism evidence="2">
    <name type="scientific">Microvirga ossetica</name>
    <dbReference type="NCBI Taxonomy" id="1882682"/>
    <lineage>
        <taxon>Bacteria</taxon>
        <taxon>Pseudomonadati</taxon>
        <taxon>Pseudomonadota</taxon>
        <taxon>Alphaproteobacteria</taxon>
        <taxon>Hyphomicrobiales</taxon>
        <taxon>Methylobacteriaceae</taxon>
        <taxon>Microvirga</taxon>
    </lineage>
</organism>
<dbReference type="AlphaFoldDB" id="A0A1B2EVA0"/>
<protein>
    <submittedName>
        <fullName evidence="2">Uncharacterized protein</fullName>
    </submittedName>
</protein>
<proteinExistence type="predicted"/>
<accession>A0A1B2EVA0</accession>
<gene>
    <name evidence="2" type="ORF">BB934_37115</name>
</gene>
<dbReference type="EMBL" id="CP016618">
    <property type="protein sequence ID" value="ANY83842.1"/>
    <property type="molecule type" value="Genomic_DNA"/>
</dbReference>
<name>A0A1B2EVA0_9HYPH</name>
<geneLocation type="plasmid" evidence="2">
    <name>unnamed3</name>
</geneLocation>
<evidence type="ECO:0000256" key="1">
    <source>
        <dbReference type="SAM" id="MobiDB-lite"/>
    </source>
</evidence>
<reference evidence="2" key="1">
    <citation type="submission" date="2016-07" db="EMBL/GenBank/DDBJ databases">
        <title>Microvirga ossetica sp. nov. a new species of rhizobia isolated from root nodules of the legume species Vicia alpestris Steven originated from North Ossetia region in the Caucasus.</title>
        <authorList>
            <person name="Safronova V.I."/>
            <person name="Kuznetsova I.G."/>
            <person name="Sazanova A.L."/>
            <person name="Belimov A."/>
            <person name="Andronov E."/>
            <person name="Osledkin Y.S."/>
            <person name="Onishchuk O.P."/>
            <person name="Kurchak O.N."/>
            <person name="Shaposhnikov A.I."/>
            <person name="Willems A."/>
            <person name="Tikhonovich I.A."/>
        </authorList>
    </citation>
    <scope>NUCLEOTIDE SEQUENCE [LARGE SCALE GENOMIC DNA]</scope>
    <source>
        <strain evidence="2">V5/3M</strain>
        <plasmid evidence="2">unnamed3</plasmid>
    </source>
</reference>
<dbReference type="KEGG" id="moc:BB934_37115"/>
<evidence type="ECO:0000313" key="2">
    <source>
        <dbReference type="EMBL" id="ANY83842.1"/>
    </source>
</evidence>
<sequence length="75" mass="7809">MGLDRSTLLGESGSPLWGPSFRASASASRENAKAFLKEDTGIASEIEARIRQNAGLLMDALQANDTADALADDAA</sequence>
<dbReference type="Gene3D" id="3.30.250.10">
    <property type="entry name" value="RecA protein, C-terminal domain"/>
    <property type="match status" value="1"/>
</dbReference>